<gene>
    <name evidence="2" type="primary">LOC109007778</name>
</gene>
<dbReference type="STRING" id="51240.A0A2I4GGY6"/>
<dbReference type="FunCoup" id="A0A2I4GGY6">
    <property type="interactions" value="697"/>
</dbReference>
<evidence type="ECO:0000313" key="1">
    <source>
        <dbReference type="Proteomes" id="UP000235220"/>
    </source>
</evidence>
<dbReference type="Gramene" id="Jr11_17140_p1">
    <property type="protein sequence ID" value="cds.Jr11_17140_p1"/>
    <property type="gene ID" value="Jr11_17140"/>
</dbReference>
<dbReference type="KEGG" id="jre:109007778"/>
<dbReference type="RefSeq" id="XP_018843162.1">
    <property type="nucleotide sequence ID" value="XM_018987617.2"/>
</dbReference>
<proteinExistence type="predicted"/>
<dbReference type="Proteomes" id="UP000235220">
    <property type="component" value="Chromosome 11"/>
</dbReference>
<evidence type="ECO:0000313" key="2">
    <source>
        <dbReference type="RefSeq" id="XP_018843162.1"/>
    </source>
</evidence>
<dbReference type="GeneID" id="109007778"/>
<dbReference type="SUPFAM" id="SSF55315">
    <property type="entry name" value="L30e-like"/>
    <property type="match status" value="1"/>
</dbReference>
<dbReference type="Pfam" id="PF01248">
    <property type="entry name" value="Ribosomal_L7Ae"/>
    <property type="match status" value="1"/>
</dbReference>
<sequence length="183" mass="20980">MPSRKKASKKHATISKASFVPPQEQDYYEGERLASLLKSVRRLNFNPRRSARLRDGNSLPEKIWFKQQFSIGVNDVTRVLERMPPIAQVRSSTQQPHSICSNHMDQLQVVLLASDCNPWWLTKHLPILASSRSVPLILVKDKKGGSLRLGELFKLRTAMAIGVKSLTKYRLKEMPLTSFLRKW</sequence>
<dbReference type="AlphaFoldDB" id="A0A2I4GGY6"/>
<accession>A0A2I4GGY6</accession>
<dbReference type="PANTHER" id="PTHR47903">
    <property type="entry name" value="OS07G0636400 PROTEIN"/>
    <property type="match status" value="1"/>
</dbReference>
<keyword evidence="1" id="KW-1185">Reference proteome</keyword>
<protein>
    <submittedName>
        <fullName evidence="2">Uncharacterized protein LOC109007778 isoform X1</fullName>
    </submittedName>
</protein>
<name>A0A2I4GGY6_JUGRE</name>
<dbReference type="OrthoDB" id="20109at2759"/>
<organism evidence="1 2">
    <name type="scientific">Juglans regia</name>
    <name type="common">English walnut</name>
    <dbReference type="NCBI Taxonomy" id="51240"/>
    <lineage>
        <taxon>Eukaryota</taxon>
        <taxon>Viridiplantae</taxon>
        <taxon>Streptophyta</taxon>
        <taxon>Embryophyta</taxon>
        <taxon>Tracheophyta</taxon>
        <taxon>Spermatophyta</taxon>
        <taxon>Magnoliopsida</taxon>
        <taxon>eudicotyledons</taxon>
        <taxon>Gunneridae</taxon>
        <taxon>Pentapetalae</taxon>
        <taxon>rosids</taxon>
        <taxon>fabids</taxon>
        <taxon>Fagales</taxon>
        <taxon>Juglandaceae</taxon>
        <taxon>Juglans</taxon>
    </lineage>
</organism>
<dbReference type="InterPro" id="IPR004038">
    <property type="entry name" value="Ribosomal_eL8/eL30/eS12/Gad45"/>
</dbReference>
<dbReference type="InterPro" id="IPR029064">
    <property type="entry name" value="Ribosomal_eL30-like_sf"/>
</dbReference>
<dbReference type="Gene3D" id="3.30.1330.30">
    <property type="match status" value="1"/>
</dbReference>
<reference evidence="2" key="1">
    <citation type="submission" date="2025-08" db="UniProtKB">
        <authorList>
            <consortium name="RefSeq"/>
        </authorList>
    </citation>
    <scope>IDENTIFICATION</scope>
    <source>
        <tissue evidence="2">Leaves</tissue>
    </source>
</reference>
<dbReference type="PANTHER" id="PTHR47903:SF2">
    <property type="entry name" value="OS07G0636400 PROTEIN"/>
    <property type="match status" value="1"/>
</dbReference>